<evidence type="ECO:0000256" key="1">
    <source>
        <dbReference type="SAM" id="MobiDB-lite"/>
    </source>
</evidence>
<gene>
    <name evidence="2" type="ORF">PSTEL_02320</name>
</gene>
<dbReference type="AlphaFoldDB" id="A0A089LPV0"/>
<evidence type="ECO:0000313" key="3">
    <source>
        <dbReference type="Proteomes" id="UP000029507"/>
    </source>
</evidence>
<organism evidence="2 3">
    <name type="scientific">Paenibacillus stellifer</name>
    <dbReference type="NCBI Taxonomy" id="169760"/>
    <lineage>
        <taxon>Bacteria</taxon>
        <taxon>Bacillati</taxon>
        <taxon>Bacillota</taxon>
        <taxon>Bacilli</taxon>
        <taxon>Bacillales</taxon>
        <taxon>Paenibacillaceae</taxon>
        <taxon>Paenibacillus</taxon>
    </lineage>
</organism>
<dbReference type="HOGENOM" id="CLU_2863661_0_0_9"/>
<dbReference type="Proteomes" id="UP000029507">
    <property type="component" value="Chromosome"/>
</dbReference>
<proteinExistence type="predicted"/>
<reference evidence="2 3" key="1">
    <citation type="submission" date="2014-08" db="EMBL/GenBank/DDBJ databases">
        <title>Comparative genomics of the Paenibacillus odorifer group.</title>
        <authorList>
            <person name="den Bakker H.C."/>
            <person name="Tsai Y.-C."/>
            <person name="Martin N."/>
            <person name="Korlach J."/>
            <person name="Wiedmann M."/>
        </authorList>
    </citation>
    <scope>NUCLEOTIDE SEQUENCE [LARGE SCALE GENOMIC DNA]</scope>
    <source>
        <strain evidence="2 3">DSM 14472</strain>
    </source>
</reference>
<keyword evidence="3" id="KW-1185">Reference proteome</keyword>
<feature type="region of interest" description="Disordered" evidence="1">
    <location>
        <begin position="19"/>
        <end position="39"/>
    </location>
</feature>
<dbReference type="RefSeq" id="WP_038693198.1">
    <property type="nucleotide sequence ID" value="NZ_CP009286.1"/>
</dbReference>
<protein>
    <submittedName>
        <fullName evidence="2">Uncharacterized protein</fullName>
    </submittedName>
</protein>
<dbReference type="EMBL" id="CP009286">
    <property type="protein sequence ID" value="AIQ62130.1"/>
    <property type="molecule type" value="Genomic_DNA"/>
</dbReference>
<dbReference type="KEGG" id="pste:PSTEL_02320"/>
<evidence type="ECO:0000313" key="2">
    <source>
        <dbReference type="EMBL" id="AIQ62130.1"/>
    </source>
</evidence>
<accession>A0A089LPV0</accession>
<name>A0A089LPV0_9BACL</name>
<sequence>MSRRPPACCLRFLPGTGIGRSNRDAGHKERRQAKSGGVSVRSAFARDDFCGGSWTAGETPISLL</sequence>